<dbReference type="Pfam" id="PF13637">
    <property type="entry name" value="Ank_4"/>
    <property type="match status" value="1"/>
</dbReference>
<feature type="compositionally biased region" description="Low complexity" evidence="1">
    <location>
        <begin position="119"/>
        <end position="128"/>
    </location>
</feature>
<dbReference type="Pfam" id="PF20335">
    <property type="entry name" value="DUF6630"/>
    <property type="match status" value="1"/>
</dbReference>
<dbReference type="AlphaFoldDB" id="H3KFQ2"/>
<accession>H3KFQ2</accession>
<sequence>MTAAGHGNPASAEAMTERLLEAGADPTASDAEGRTALDRAAAEGHARVVGKLLDAVSAWREMHPKPEDAGAAEPAASGNDAPAGPQDDCGPAPAPEPAAPEEDAEAPSGSSFFARIRARAPQAAPEPATGGAPVAPQSNATKAMKEAGEPVESNEEPAVPEVHPARTGSGSSFFARIRARAPQAPSTRPEDPSELLVEAVLQPEKGDAAGAPEACAASSAPETSTVLTPEARTERIRTTFFFLKLLAPEEKPLHEVELLARGLVDAAFSPGDWVNPFTRERSYGDLETAARFPRMVADLLIGWGVAVEVDWKTEADDFCEAVASLPAAALFRERGFEAIPLPSDDDEVPVYARRFDAACEALGIPLRIAALDVDSDGFVLALLPARTVPAARGAAAAAGLRLSDSANMH</sequence>
<protein>
    <recommendedName>
        <fullName evidence="2">DUF6630 domain-containing protein</fullName>
    </recommendedName>
</protein>
<dbReference type="STRING" id="762967.HMPREF9440_01571"/>
<dbReference type="Gene3D" id="1.25.40.20">
    <property type="entry name" value="Ankyrin repeat-containing domain"/>
    <property type="match status" value="1"/>
</dbReference>
<dbReference type="PATRIC" id="fig|762967.3.peg.1236"/>
<gene>
    <name evidence="3" type="ORF">HMPREF9440_01571</name>
</gene>
<dbReference type="InterPro" id="IPR036770">
    <property type="entry name" value="Ankyrin_rpt-contain_sf"/>
</dbReference>
<evidence type="ECO:0000256" key="1">
    <source>
        <dbReference type="SAM" id="MobiDB-lite"/>
    </source>
</evidence>
<feature type="domain" description="DUF6630" evidence="2">
    <location>
        <begin position="243"/>
        <end position="402"/>
    </location>
</feature>
<feature type="region of interest" description="Disordered" evidence="1">
    <location>
        <begin position="59"/>
        <end position="169"/>
    </location>
</feature>
<evidence type="ECO:0000313" key="3">
    <source>
        <dbReference type="EMBL" id="EHY31063.1"/>
    </source>
</evidence>
<dbReference type="InterPro" id="IPR002110">
    <property type="entry name" value="Ankyrin_rpt"/>
</dbReference>
<evidence type="ECO:0000259" key="2">
    <source>
        <dbReference type="Pfam" id="PF20335"/>
    </source>
</evidence>
<organism evidence="3 4">
    <name type="scientific">Sutterella parvirubra YIT 11816</name>
    <dbReference type="NCBI Taxonomy" id="762967"/>
    <lineage>
        <taxon>Bacteria</taxon>
        <taxon>Pseudomonadati</taxon>
        <taxon>Pseudomonadota</taxon>
        <taxon>Betaproteobacteria</taxon>
        <taxon>Burkholderiales</taxon>
        <taxon>Sutterellaceae</taxon>
        <taxon>Sutterella</taxon>
    </lineage>
</organism>
<reference evidence="3 4" key="1">
    <citation type="submission" date="2011-11" db="EMBL/GenBank/DDBJ databases">
        <authorList>
            <person name="Weinstock G."/>
            <person name="Sodergren E."/>
            <person name="Clifton S."/>
            <person name="Fulton L."/>
            <person name="Fulton B."/>
            <person name="Courtney L."/>
            <person name="Fronick C."/>
            <person name="Harrison M."/>
            <person name="Strong C."/>
            <person name="Farmer C."/>
            <person name="Delahaunty K."/>
            <person name="Markovic C."/>
            <person name="Hall O."/>
            <person name="Minx P."/>
            <person name="Tomlinson C."/>
            <person name="Mitreva M."/>
            <person name="Hou S."/>
            <person name="Chen J."/>
            <person name="Wollam A."/>
            <person name="Pepin K.H."/>
            <person name="Johnson M."/>
            <person name="Bhonagiri V."/>
            <person name="Zhang X."/>
            <person name="Suruliraj S."/>
            <person name="Warren W."/>
            <person name="Chinwalla A."/>
            <person name="Mardis E.R."/>
            <person name="Wilson R.K."/>
        </authorList>
    </citation>
    <scope>NUCLEOTIDE SEQUENCE [LARGE SCALE GENOMIC DNA]</scope>
    <source>
        <strain evidence="3 4">YIT 11816</strain>
    </source>
</reference>
<keyword evidence="4" id="KW-1185">Reference proteome</keyword>
<name>H3KFQ2_9BURK</name>
<proteinExistence type="predicted"/>
<dbReference type="SUPFAM" id="SSF48403">
    <property type="entry name" value="Ankyrin repeat"/>
    <property type="match status" value="1"/>
</dbReference>
<dbReference type="Proteomes" id="UP000004956">
    <property type="component" value="Unassembled WGS sequence"/>
</dbReference>
<feature type="region of interest" description="Disordered" evidence="1">
    <location>
        <begin position="1"/>
        <end position="45"/>
    </location>
</feature>
<evidence type="ECO:0000313" key="4">
    <source>
        <dbReference type="Proteomes" id="UP000004956"/>
    </source>
</evidence>
<dbReference type="HOGENOM" id="CLU_691766_0_0_4"/>
<comment type="caution">
    <text evidence="3">The sequence shown here is derived from an EMBL/GenBank/DDBJ whole genome shotgun (WGS) entry which is preliminary data.</text>
</comment>
<dbReference type="EMBL" id="AFBQ01000233">
    <property type="protein sequence ID" value="EHY31063.1"/>
    <property type="molecule type" value="Genomic_DNA"/>
</dbReference>
<feature type="compositionally biased region" description="Basic and acidic residues" evidence="1">
    <location>
        <begin position="31"/>
        <end position="45"/>
    </location>
</feature>
<dbReference type="InterPro" id="IPR046582">
    <property type="entry name" value="DUF6630"/>
</dbReference>